<proteinExistence type="predicted"/>
<reference evidence="2" key="1">
    <citation type="submission" date="2021-02" db="EMBL/GenBank/DDBJ databases">
        <authorList>
            <person name="Dougan E. K."/>
            <person name="Rhodes N."/>
            <person name="Thang M."/>
            <person name="Chan C."/>
        </authorList>
    </citation>
    <scope>NUCLEOTIDE SEQUENCE</scope>
</reference>
<protein>
    <submittedName>
        <fullName evidence="2">Uncharacterized protein</fullName>
    </submittedName>
</protein>
<comment type="caution">
    <text evidence="2">The sequence shown here is derived from an EMBL/GenBank/DDBJ whole genome shotgun (WGS) entry which is preliminary data.</text>
</comment>
<dbReference type="Proteomes" id="UP000604046">
    <property type="component" value="Unassembled WGS sequence"/>
</dbReference>
<feature type="signal peptide" evidence="1">
    <location>
        <begin position="1"/>
        <end position="25"/>
    </location>
</feature>
<keyword evidence="1" id="KW-0732">Signal</keyword>
<accession>A0A812K011</accession>
<evidence type="ECO:0000313" key="3">
    <source>
        <dbReference type="Proteomes" id="UP000604046"/>
    </source>
</evidence>
<gene>
    <name evidence="2" type="ORF">SNAT2548_LOCUS7959</name>
</gene>
<dbReference type="EMBL" id="CAJNDS010000569">
    <property type="protein sequence ID" value="CAE7219466.1"/>
    <property type="molecule type" value="Genomic_DNA"/>
</dbReference>
<dbReference type="AlphaFoldDB" id="A0A812K011"/>
<name>A0A812K011_9DINO</name>
<keyword evidence="3" id="KW-1185">Reference proteome</keyword>
<organism evidence="2 3">
    <name type="scientific">Symbiodinium natans</name>
    <dbReference type="NCBI Taxonomy" id="878477"/>
    <lineage>
        <taxon>Eukaryota</taxon>
        <taxon>Sar</taxon>
        <taxon>Alveolata</taxon>
        <taxon>Dinophyceae</taxon>
        <taxon>Suessiales</taxon>
        <taxon>Symbiodiniaceae</taxon>
        <taxon>Symbiodinium</taxon>
    </lineage>
</organism>
<sequence length="378" mass="41305">MAAFRSTWSAVLLQSILLGLRHVVAEEVCEHGATSSALLQYGHVTVVHTTSAALVVNSTNSTNGSLIIAGVDACLKERMLDASGDPEELQRWDMVREAEILARLGRAGVRAEGWPRDPEVIRAAKVFWLISVAGQDAAEAIVRKEFEERTLATLSSANLSEEAIQRFTETIQQMAVMCGKEEAGNETSQKESDILHENFTDEESRVAMEIATYAAGLCKSQALDLDFFTDHFGSSADCAEMISGPRLVQLNKFARKLEYLAKTILVLHDAHNQLGHHLSRQLSSRASFSELSISKPLSDALAHYANTRTTRMSMGFRLIPTANPTFSSRERMENIGSAKARKSRPMSSASAWISSRPSCAMPSHSAESAVAVLFALCM</sequence>
<evidence type="ECO:0000313" key="2">
    <source>
        <dbReference type="EMBL" id="CAE7219466.1"/>
    </source>
</evidence>
<evidence type="ECO:0000256" key="1">
    <source>
        <dbReference type="SAM" id="SignalP"/>
    </source>
</evidence>
<feature type="chain" id="PRO_5032727482" evidence="1">
    <location>
        <begin position="26"/>
        <end position="378"/>
    </location>
</feature>